<dbReference type="CDD" id="cd19946">
    <property type="entry name" value="GlpA-like_Fer2_BFD-like"/>
    <property type="match status" value="1"/>
</dbReference>
<dbReference type="EMBL" id="SACN01000001">
    <property type="protein sequence ID" value="RVT92911.1"/>
    <property type="molecule type" value="Genomic_DNA"/>
</dbReference>
<feature type="domain" description="FAD/NAD(P)-binding" evidence="3">
    <location>
        <begin position="5"/>
        <end position="312"/>
    </location>
</feature>
<dbReference type="Gene3D" id="1.10.10.1100">
    <property type="entry name" value="BFD-like [2Fe-2S]-binding domain"/>
    <property type="match status" value="1"/>
</dbReference>
<dbReference type="PANTHER" id="PTHR42949">
    <property type="entry name" value="ANAEROBIC GLYCEROL-3-PHOSPHATE DEHYDROGENASE SUBUNIT B"/>
    <property type="match status" value="1"/>
</dbReference>
<feature type="domain" description="BFD-like [2Fe-2S]-binding" evidence="2">
    <location>
        <begin position="379"/>
        <end position="431"/>
    </location>
</feature>
<gene>
    <name evidence="4" type="ORF">EOD43_03095</name>
</gene>
<dbReference type="InterPro" id="IPR023753">
    <property type="entry name" value="FAD/NAD-binding_dom"/>
</dbReference>
<dbReference type="InterPro" id="IPR007419">
    <property type="entry name" value="BFD-like_2Fe2S-bd_dom"/>
</dbReference>
<dbReference type="InterPro" id="IPR041854">
    <property type="entry name" value="BFD-like_2Fe2S-bd_dom_sf"/>
</dbReference>
<evidence type="ECO:0000259" key="3">
    <source>
        <dbReference type="Pfam" id="PF07992"/>
    </source>
</evidence>
<organism evidence="4 5">
    <name type="scientific">Sphingomonas crocodyli</name>
    <dbReference type="NCBI Taxonomy" id="1979270"/>
    <lineage>
        <taxon>Bacteria</taxon>
        <taxon>Pseudomonadati</taxon>
        <taxon>Pseudomonadota</taxon>
        <taxon>Alphaproteobacteria</taxon>
        <taxon>Sphingomonadales</taxon>
        <taxon>Sphingomonadaceae</taxon>
        <taxon>Sphingomonas</taxon>
    </lineage>
</organism>
<dbReference type="GO" id="GO:0016491">
    <property type="term" value="F:oxidoreductase activity"/>
    <property type="evidence" value="ECO:0007669"/>
    <property type="project" value="UniProtKB-KW"/>
</dbReference>
<evidence type="ECO:0000259" key="2">
    <source>
        <dbReference type="Pfam" id="PF04324"/>
    </source>
</evidence>
<keyword evidence="1" id="KW-0560">Oxidoreductase</keyword>
<dbReference type="SUPFAM" id="SSF51905">
    <property type="entry name" value="FAD/NAD(P)-binding domain"/>
    <property type="match status" value="1"/>
</dbReference>
<dbReference type="PRINTS" id="PR00411">
    <property type="entry name" value="PNDRDTASEI"/>
</dbReference>
<evidence type="ECO:0000313" key="4">
    <source>
        <dbReference type="EMBL" id="RVT92911.1"/>
    </source>
</evidence>
<dbReference type="PIRSF" id="PIRSF037495">
    <property type="entry name" value="Opine_OX_OoxA/HcnB"/>
    <property type="match status" value="1"/>
</dbReference>
<name>A0A437M5B3_9SPHN</name>
<reference evidence="4 5" key="1">
    <citation type="submission" date="2019-01" db="EMBL/GenBank/DDBJ databases">
        <authorList>
            <person name="Chen W.-M."/>
        </authorList>
    </citation>
    <scope>NUCLEOTIDE SEQUENCE [LARGE SCALE GENOMIC DNA]</scope>
    <source>
        <strain evidence="4 5">CCP-7</strain>
    </source>
</reference>
<protein>
    <submittedName>
        <fullName evidence="4">NAD(P)/FAD-dependent oxidoreductase</fullName>
    </submittedName>
</protein>
<dbReference type="AlphaFoldDB" id="A0A437M5B3"/>
<dbReference type="Gene3D" id="3.50.50.60">
    <property type="entry name" value="FAD/NAD(P)-binding domain"/>
    <property type="match status" value="2"/>
</dbReference>
<dbReference type="InterPro" id="IPR036188">
    <property type="entry name" value="FAD/NAD-bd_sf"/>
</dbReference>
<evidence type="ECO:0000256" key="1">
    <source>
        <dbReference type="ARBA" id="ARBA00023002"/>
    </source>
</evidence>
<dbReference type="PANTHER" id="PTHR42949:SF3">
    <property type="entry name" value="ANAEROBIC GLYCEROL-3-PHOSPHATE DEHYDROGENASE SUBUNIT B"/>
    <property type="match status" value="1"/>
</dbReference>
<dbReference type="OrthoDB" id="5287468at2"/>
<comment type="caution">
    <text evidence="4">The sequence shown here is derived from an EMBL/GenBank/DDBJ whole genome shotgun (WGS) entry which is preliminary data.</text>
</comment>
<sequence>MADPRIIIVGAGPAGVRAAEVLVKAGVRPTVIDEAAAAGGQIYRRQPLGFRRSARDLYGTEAKRAVAVHNAFASLLPAIDYRAQTLAWDVDGRALRIVAGTVAETLPFDALILACGATDRLFPVAGWTRTGTYSLGAAQIALKAQACSIGRRVVFMGSGPLLYLVAAQYVKAGAQVAAVLDTSSELNRLRALPLMASRPDVLVKGAALLWRLRRAGIPVHRGVTPLAIEGQDAGQGDGRVAALTVRLANGSFLRTNCDAVALGYHLRAETQLADLAGCRFDFDHDSRQWLPTTDMDGRSSVENVYLAGDGVRILGADGAENAGRLAAMAALEDLGIANGRENRSRLRRSQKRMDRFRKGLSIAFPWPAHLAKDLDDNTLVCRCETITAGALRDAACERGAPEVNRAKAFSRVGMGRCQGRYCGLAGAEILAATLDIEIDQVGRLRGQAPIKPLPVATEVKAG</sequence>
<dbReference type="Proteomes" id="UP000282971">
    <property type="component" value="Unassembled WGS sequence"/>
</dbReference>
<keyword evidence="5" id="KW-1185">Reference proteome</keyword>
<dbReference type="RefSeq" id="WP_127740997.1">
    <property type="nucleotide sequence ID" value="NZ_SACN01000001.1"/>
</dbReference>
<dbReference type="Pfam" id="PF04324">
    <property type="entry name" value="Fer2_BFD"/>
    <property type="match status" value="1"/>
</dbReference>
<dbReference type="InterPro" id="IPR017224">
    <property type="entry name" value="Opine_Oxase_asu/HCN_bsu"/>
</dbReference>
<dbReference type="InterPro" id="IPR051691">
    <property type="entry name" value="Metab_Enz_Cyan_OpOx_G3PDH"/>
</dbReference>
<evidence type="ECO:0000313" key="5">
    <source>
        <dbReference type="Proteomes" id="UP000282971"/>
    </source>
</evidence>
<proteinExistence type="predicted"/>
<dbReference type="PRINTS" id="PR00368">
    <property type="entry name" value="FADPNR"/>
</dbReference>
<dbReference type="Pfam" id="PF07992">
    <property type="entry name" value="Pyr_redox_2"/>
    <property type="match status" value="1"/>
</dbReference>
<accession>A0A437M5B3</accession>